<protein>
    <submittedName>
        <fullName evidence="1">Alpha-glucosidase</fullName>
    </submittedName>
</protein>
<proteinExistence type="predicted"/>
<evidence type="ECO:0000313" key="1">
    <source>
        <dbReference type="EMBL" id="TGY66656.1"/>
    </source>
</evidence>
<dbReference type="Proteomes" id="UP000308836">
    <property type="component" value="Unassembled WGS sequence"/>
</dbReference>
<organism evidence="1 2">
    <name type="scientific">Dubosiella muris</name>
    <dbReference type="NCBI Taxonomy" id="3038133"/>
    <lineage>
        <taxon>Bacteria</taxon>
        <taxon>Bacillati</taxon>
        <taxon>Bacillota</taxon>
        <taxon>Erysipelotrichia</taxon>
        <taxon>Erysipelotrichales</taxon>
        <taxon>Erysipelotrichaceae</taxon>
        <taxon>Dubosiella</taxon>
    </lineage>
</organism>
<keyword evidence="2" id="KW-1185">Reference proteome</keyword>
<sequence length="563" mass="65744">METWWKESVIYQIYPRSFNDSNDDGIGDLNGIRERLDYLADLGVDVLWLSPVYQSPNADNGYDISDYQAIMDEFGTMEDFDLLLKEAHEKGLKIVMDLVVNHTSDEHEWFVESRKSKDNPYRDYYIWKDGKADQAPNNWGSAFSGPAWKYDEQTGQWYLHIFAEKQPDLNWENERVRQSVYKMMTWWLDKGIDGFRMDVINLISKDQAFPDGETHGGAYGNSMEFCCNGPRVHAYLKEMNKEVLSKYDIVTVGEAPGATIEEAQRYAGSEENELNMVFQFEMMDIDHGKYGKWSPMPFDLKKMKANFKKWQEGLDGRGWNSLYWDNHDQPRIVSRWGSDKKAWRKKSAKMLALCLHMHQGTPYIYQGEELGMTNVRFPSIDAYHDIEILNAYRELVKETGAMREEEFMEGVYKLSRDNARTPMQWSDEAYAGFSSVEPWIGVNPNYTEINAKQEIADPDSVFHFYQRLIALRHTNKVVPYGTYRQYMEEDDNVYVFTREYEGQKLLVACNFSEQPQTVEWPDALLEEGYTPWIGNDSLKPFEKAVTLTPYEGIVWIKEETKKA</sequence>
<accession>A0AC61R9J2</accession>
<dbReference type="EMBL" id="SRYG01000005">
    <property type="protein sequence ID" value="TGY66656.1"/>
    <property type="molecule type" value="Genomic_DNA"/>
</dbReference>
<reference evidence="1" key="1">
    <citation type="submission" date="2019-04" db="EMBL/GenBank/DDBJ databases">
        <title>Microbes associate with the intestines of laboratory mice.</title>
        <authorList>
            <person name="Navarre W."/>
            <person name="Wong E."/>
            <person name="Huang K."/>
            <person name="Tropini C."/>
            <person name="Ng K."/>
            <person name="Yu B."/>
        </authorList>
    </citation>
    <scope>NUCLEOTIDE SEQUENCE</scope>
    <source>
        <strain evidence="1">NM09_H32</strain>
    </source>
</reference>
<evidence type="ECO:0000313" key="2">
    <source>
        <dbReference type="Proteomes" id="UP000308836"/>
    </source>
</evidence>
<comment type="caution">
    <text evidence="1">The sequence shown here is derived from an EMBL/GenBank/DDBJ whole genome shotgun (WGS) entry which is preliminary data.</text>
</comment>
<gene>
    <name evidence="1" type="ORF">E5336_03205</name>
</gene>
<name>A0AC61R9J2_9FIRM</name>